<feature type="domain" description="DUF1156" evidence="1">
    <location>
        <begin position="18"/>
        <end position="77"/>
    </location>
</feature>
<dbReference type="RefSeq" id="WP_345784871.1">
    <property type="nucleotide sequence ID" value="NZ_BRXS01000007.1"/>
</dbReference>
<dbReference type="Proteomes" id="UP001161325">
    <property type="component" value="Unassembled WGS sequence"/>
</dbReference>
<protein>
    <recommendedName>
        <fullName evidence="1">DUF1156 domain-containing protein</fullName>
    </recommendedName>
</protein>
<organism evidence="2 3">
    <name type="scientific">Roseisolibacter agri</name>
    <dbReference type="NCBI Taxonomy" id="2014610"/>
    <lineage>
        <taxon>Bacteria</taxon>
        <taxon>Pseudomonadati</taxon>
        <taxon>Gemmatimonadota</taxon>
        <taxon>Gemmatimonadia</taxon>
        <taxon>Gemmatimonadales</taxon>
        <taxon>Gemmatimonadaceae</taxon>
        <taxon>Roseisolibacter</taxon>
    </lineage>
</organism>
<gene>
    <name evidence="2" type="ORF">rosag_42600</name>
</gene>
<dbReference type="EMBL" id="BRXS01000007">
    <property type="protein sequence ID" value="GLC27747.1"/>
    <property type="molecule type" value="Genomic_DNA"/>
</dbReference>
<comment type="caution">
    <text evidence="2">The sequence shown here is derived from an EMBL/GenBank/DDBJ whole genome shotgun (WGS) entry which is preliminary data.</text>
</comment>
<evidence type="ECO:0000259" key="1">
    <source>
        <dbReference type="Pfam" id="PF06634"/>
    </source>
</evidence>
<accession>A0AA37V4C5</accession>
<reference evidence="2" key="1">
    <citation type="submission" date="2022-08" db="EMBL/GenBank/DDBJ databases">
        <title>Draft genome sequencing of Roseisolibacter agri AW1220.</title>
        <authorList>
            <person name="Tobiishi Y."/>
            <person name="Tonouchi A."/>
        </authorList>
    </citation>
    <scope>NUCLEOTIDE SEQUENCE</scope>
    <source>
        <strain evidence="2">AW1220</strain>
    </source>
</reference>
<proteinExistence type="predicted"/>
<keyword evidence="3" id="KW-1185">Reference proteome</keyword>
<evidence type="ECO:0000313" key="3">
    <source>
        <dbReference type="Proteomes" id="UP001161325"/>
    </source>
</evidence>
<name>A0AA37V4C5_9BACT</name>
<dbReference type="AlphaFoldDB" id="A0AA37V4C5"/>
<evidence type="ECO:0000313" key="2">
    <source>
        <dbReference type="EMBL" id="GLC27747.1"/>
    </source>
</evidence>
<dbReference type="Pfam" id="PF06634">
    <property type="entry name" value="DUF1156"/>
    <property type="match status" value="1"/>
</dbReference>
<dbReference type="InterPro" id="IPR009537">
    <property type="entry name" value="DUF1156"/>
</dbReference>
<sequence length="976" mass="105847">MTAANHPVIAPKKLIEVALPLDTINEAASREKAIRSGHPSALHHYWARRPLAAARAVIFAQVVNDPSWRWEYESPGQEPPSHLKATWAKSRRRLFGILQDLVRWESSTDAALVERARSEIRKSWRETCEANRDHPFAAELFDPDVLPALHDPFAGGGAIPLEGQRLGLEAFASDLNPVAVLINKAMLEIPQRFNRRPPVRPEVDTRALIEREWHGAQGVAEDVRYYGAWVLERARERAGLMFQAAPITAETVRVRPDLVPYVGQTLPIIAWIWANTVKSPNPAFAHVDVPLVSTYVLSAKSGKEAFLVPVVSGDQYRFEVCVGKQPTADARAGTKLGRGANFRCLVSGTPISGDYIKSEGKAGRIGSRLLAIVAEGKRGRVYLEASAADEALAGSCDPDWRPDIEIAGSTQYIGVRPYGVLTFGQLFTPRQLVALNTIADLISEAGAKVRRDAAAAGLADDDISLGAGGGGARAYSEAVTILLSFALDKLADLANKSCAWEPIAQCPRHLFGRQAIPMVWDYAEGNPLGESSGSWSVIVDGIAKAFSNAFGTDLTVPAGHAVQADAAEQLLSLNKVVSTDPPYYANVPYADLSDFFYVWARRSLRIALPELFSTIAVPKQNELVAFPHRHADGKDGAERFFLAGMTKAMQRLAESAHPAFPVTIYYAFKQAETEDEAGTASTGWETFLDAVIRAGFSITGTWPLRTENESRLRGQESNALASSIALVCRPRPAGAAVTSRRAFTRELGKILPGALDAMTRGAEGWGAPVAPVDLSQAIIGPGMEIFTKYASVLEADGQPMAVRTALSLINRFLADDDFDADTQFCLAWFEQHGWNAGTFGSANVLAQAKGTSVDGVHAAGVLRSGGGEVQLLRPAEYPEHWDPSSDSRLPVWELLHHLVRVLRAGGEFEAGVVLGAAQPKADSVRQLAYRLYTLCERAGWADDARQYNDLITSWAAIESAAQRSPVSQAQVNLFDA</sequence>